<proteinExistence type="predicted"/>
<gene>
    <name evidence="2" type="ORF">DSTB1V02_LOCUS2666</name>
</gene>
<evidence type="ECO:0000313" key="3">
    <source>
        <dbReference type="Proteomes" id="UP000677054"/>
    </source>
</evidence>
<reference evidence="2" key="1">
    <citation type="submission" date="2020-11" db="EMBL/GenBank/DDBJ databases">
        <authorList>
            <person name="Tran Van P."/>
        </authorList>
    </citation>
    <scope>NUCLEOTIDE SEQUENCE</scope>
</reference>
<accession>A0A7R8X4J2</accession>
<dbReference type="EMBL" id="CAJPEV010000307">
    <property type="protein sequence ID" value="CAG0883762.1"/>
    <property type="molecule type" value="Genomic_DNA"/>
</dbReference>
<dbReference type="EMBL" id="LR899824">
    <property type="protein sequence ID" value="CAD7242714.1"/>
    <property type="molecule type" value="Genomic_DNA"/>
</dbReference>
<protein>
    <submittedName>
        <fullName evidence="2">Uncharacterized protein</fullName>
    </submittedName>
</protein>
<evidence type="ECO:0000256" key="1">
    <source>
        <dbReference type="SAM" id="Phobius"/>
    </source>
</evidence>
<dbReference type="Proteomes" id="UP000677054">
    <property type="component" value="Unassembled WGS sequence"/>
</dbReference>
<dbReference type="AlphaFoldDB" id="A0A7R8X4J2"/>
<keyword evidence="3" id="KW-1185">Reference proteome</keyword>
<evidence type="ECO:0000313" key="2">
    <source>
        <dbReference type="EMBL" id="CAD7242714.1"/>
    </source>
</evidence>
<feature type="transmembrane region" description="Helical" evidence="1">
    <location>
        <begin position="136"/>
        <end position="155"/>
    </location>
</feature>
<name>A0A7R8X4J2_9CRUS</name>
<keyword evidence="1" id="KW-0812">Transmembrane</keyword>
<keyword evidence="1" id="KW-0472">Membrane</keyword>
<sequence length="165" mass="18795">MDSFGAGATYGEENQFWRGAFSKLCAARVPKSEEMEKNFLQEAQKGQEPMNWHWVIPGVAGYVGAVEAMTMMLGRVRKEGEDMQNVILACRRVCELRRTQLNKAKSCRGLLSAQHAKELAAWEDLLAELDGKPASYYMRILMLAGLFMFFLYYITLHQNPPIKDH</sequence>
<organism evidence="2">
    <name type="scientific">Darwinula stevensoni</name>
    <dbReference type="NCBI Taxonomy" id="69355"/>
    <lineage>
        <taxon>Eukaryota</taxon>
        <taxon>Metazoa</taxon>
        <taxon>Ecdysozoa</taxon>
        <taxon>Arthropoda</taxon>
        <taxon>Crustacea</taxon>
        <taxon>Oligostraca</taxon>
        <taxon>Ostracoda</taxon>
        <taxon>Podocopa</taxon>
        <taxon>Podocopida</taxon>
        <taxon>Darwinulocopina</taxon>
        <taxon>Darwinuloidea</taxon>
        <taxon>Darwinulidae</taxon>
        <taxon>Darwinula</taxon>
    </lineage>
</organism>
<feature type="transmembrane region" description="Helical" evidence="1">
    <location>
        <begin position="54"/>
        <end position="74"/>
    </location>
</feature>
<keyword evidence="1" id="KW-1133">Transmembrane helix</keyword>